<gene>
    <name evidence="1" type="ORF">PPROV_000496400</name>
</gene>
<reference evidence="1" key="1">
    <citation type="submission" date="2020-10" db="EMBL/GenBank/DDBJ databases">
        <title>Unveiling of a novel bifunctional photoreceptor, Dualchrome1, isolated from a cosmopolitan green alga.</title>
        <authorList>
            <person name="Suzuki S."/>
            <person name="Kawachi M."/>
        </authorList>
    </citation>
    <scope>NUCLEOTIDE SEQUENCE</scope>
    <source>
        <strain evidence="1">NIES 2893</strain>
    </source>
</reference>
<sequence>MLPLFVSSHSQSPRFSFSGHARRRVQAPALLWLLLLLGLFVLFTLMNSVSFSLASHSRLFDVRREDVKNTWWPSALQRGAAGQTTTQPTIVADERLRDMRTLVMVAGHAVLKVEALTKQVKERATVTQRDFANLTLSKNDAWALEPHQAKYNDQAVSMLRHIRAGTTVARNDPNALLLFSGGATRANAGPLSEASSYIIASMLLGLLSPYKSEKRVQSLRAVVKAEARFGSTSEEERRYRAYEARAAGRAQREGYEATDDISWRALDESFARDSYENFVFSLCRFRELTGKYPEEVVVVGYEFKRRRFVDLHRAATGYPPFQMHYVGLPAPDEIAAAEGEALVVKALKESGGYGCDGPSAQLQAKRARRDPFHHGVGDYGSGGCPEMRDLIGFCGGMTAKSVLEKMPWAARTQKESADIV</sequence>
<dbReference type="PANTHER" id="PTHR28110:SF1">
    <property type="entry name" value="TRANSMEMBRANE PROTEIN"/>
    <property type="match status" value="1"/>
</dbReference>
<dbReference type="InterPro" id="IPR055323">
    <property type="entry name" value="C57A10.07/YOR238W"/>
</dbReference>
<evidence type="ECO:0000313" key="2">
    <source>
        <dbReference type="Proteomes" id="UP000660262"/>
    </source>
</evidence>
<dbReference type="GO" id="GO:0005737">
    <property type="term" value="C:cytoplasm"/>
    <property type="evidence" value="ECO:0007669"/>
    <property type="project" value="TreeGrafter"/>
</dbReference>
<proteinExistence type="predicted"/>
<dbReference type="PANTHER" id="PTHR28110">
    <property type="entry name" value="TRANSMEMBRANE PROTEIN"/>
    <property type="match status" value="1"/>
</dbReference>
<accession>A0A830HMG9</accession>
<name>A0A830HMG9_9CHLO</name>
<dbReference type="EMBL" id="BNJQ01000012">
    <property type="protein sequence ID" value="GHP06217.1"/>
    <property type="molecule type" value="Genomic_DNA"/>
</dbReference>
<evidence type="ECO:0008006" key="3">
    <source>
        <dbReference type="Google" id="ProtNLM"/>
    </source>
</evidence>
<comment type="caution">
    <text evidence="1">The sequence shown here is derived from an EMBL/GenBank/DDBJ whole genome shotgun (WGS) entry which is preliminary data.</text>
</comment>
<keyword evidence="2" id="KW-1185">Reference proteome</keyword>
<dbReference type="OrthoDB" id="4347at2759"/>
<evidence type="ECO:0000313" key="1">
    <source>
        <dbReference type="EMBL" id="GHP06217.1"/>
    </source>
</evidence>
<dbReference type="Proteomes" id="UP000660262">
    <property type="component" value="Unassembled WGS sequence"/>
</dbReference>
<dbReference type="AlphaFoldDB" id="A0A830HMG9"/>
<protein>
    <recommendedName>
        <fullName evidence="3">DUF218 domain-containing protein</fullName>
    </recommendedName>
</protein>
<organism evidence="1 2">
    <name type="scientific">Pycnococcus provasolii</name>
    <dbReference type="NCBI Taxonomy" id="41880"/>
    <lineage>
        <taxon>Eukaryota</taxon>
        <taxon>Viridiplantae</taxon>
        <taxon>Chlorophyta</taxon>
        <taxon>Pseudoscourfieldiophyceae</taxon>
        <taxon>Pseudoscourfieldiales</taxon>
        <taxon>Pycnococcaceae</taxon>
        <taxon>Pycnococcus</taxon>
    </lineage>
</organism>